<dbReference type="Proteomes" id="UP000323994">
    <property type="component" value="Unassembled WGS sequence"/>
</dbReference>
<evidence type="ECO:0000259" key="1">
    <source>
        <dbReference type="Pfam" id="PF02464"/>
    </source>
</evidence>
<accession>A0A5M8QCL7</accession>
<dbReference type="Gene3D" id="3.90.950.20">
    <property type="entry name" value="CinA-like"/>
    <property type="match status" value="1"/>
</dbReference>
<sequence>MPSQIVMDCSKSLAERKLTVAFAESATAGRLASEFSLCPDSGKVLKGGLVCYDADLKKSILHVPEDILNKFTPESAEVTKEIAGRLKPLIPADIHVGITGLTTPGGSESPEKPVGTIFLHAFIKDRSVAVREVFKGEPEEIVMQAIDRAAELIMQEVAYEQKIPENAE</sequence>
<evidence type="ECO:0000313" key="3">
    <source>
        <dbReference type="Proteomes" id="UP000323994"/>
    </source>
</evidence>
<dbReference type="Pfam" id="PF02464">
    <property type="entry name" value="CinA"/>
    <property type="match status" value="1"/>
</dbReference>
<dbReference type="EMBL" id="VBSN01000071">
    <property type="protein sequence ID" value="KAA6432773.1"/>
    <property type="molecule type" value="Genomic_DNA"/>
</dbReference>
<protein>
    <submittedName>
        <fullName evidence="2">CinA family protein</fullName>
    </submittedName>
</protein>
<proteinExistence type="predicted"/>
<dbReference type="AlphaFoldDB" id="A0A5M8QCL7"/>
<dbReference type="NCBIfam" id="TIGR00199">
    <property type="entry name" value="PncC_domain"/>
    <property type="match status" value="1"/>
</dbReference>
<dbReference type="SUPFAM" id="SSF142433">
    <property type="entry name" value="CinA-like"/>
    <property type="match status" value="1"/>
</dbReference>
<keyword evidence="3" id="KW-1185">Reference proteome</keyword>
<organism evidence="2 3">
    <name type="scientific">Dyadobacter flavalbus</name>
    <dbReference type="NCBI Taxonomy" id="2579942"/>
    <lineage>
        <taxon>Bacteria</taxon>
        <taxon>Pseudomonadati</taxon>
        <taxon>Bacteroidota</taxon>
        <taxon>Cytophagia</taxon>
        <taxon>Cytophagales</taxon>
        <taxon>Spirosomataceae</taxon>
        <taxon>Dyadobacter</taxon>
    </lineage>
</organism>
<comment type="caution">
    <text evidence="2">The sequence shown here is derived from an EMBL/GenBank/DDBJ whole genome shotgun (WGS) entry which is preliminary data.</text>
</comment>
<reference evidence="2 3" key="1">
    <citation type="submission" date="2019-05" db="EMBL/GenBank/DDBJ databases">
        <authorList>
            <person name="Qu J.-H."/>
        </authorList>
    </citation>
    <scope>NUCLEOTIDE SEQUENCE [LARGE SCALE GENOMIC DNA]</scope>
    <source>
        <strain evidence="2 3">NS28</strain>
    </source>
</reference>
<evidence type="ECO:0000313" key="2">
    <source>
        <dbReference type="EMBL" id="KAA6432773.1"/>
    </source>
</evidence>
<name>A0A5M8QCL7_9BACT</name>
<feature type="domain" description="CinA C-terminal" evidence="1">
    <location>
        <begin position="7"/>
        <end position="156"/>
    </location>
</feature>
<gene>
    <name evidence="2" type="ORF">FEM33_23980</name>
</gene>
<dbReference type="RefSeq" id="WP_139014503.1">
    <property type="nucleotide sequence ID" value="NZ_VBSN01000071.1"/>
</dbReference>
<dbReference type="InterPro" id="IPR036653">
    <property type="entry name" value="CinA-like_C"/>
</dbReference>
<dbReference type="InterPro" id="IPR008136">
    <property type="entry name" value="CinA_C"/>
</dbReference>
<dbReference type="OrthoDB" id="6659578at2"/>